<keyword evidence="3" id="KW-1185">Reference proteome</keyword>
<dbReference type="HOGENOM" id="CLU_023205_2_3_2"/>
<dbReference type="SUPFAM" id="SSF51430">
    <property type="entry name" value="NAD(P)-linked oxidoreductase"/>
    <property type="match status" value="1"/>
</dbReference>
<dbReference type="CDD" id="cd19072">
    <property type="entry name" value="AKR_AKR3F1-like"/>
    <property type="match status" value="1"/>
</dbReference>
<dbReference type="PANTHER" id="PTHR43638:SF3">
    <property type="entry name" value="ALDEHYDE REDUCTASE"/>
    <property type="match status" value="1"/>
</dbReference>
<proteinExistence type="predicted"/>
<dbReference type="Proteomes" id="UP000000346">
    <property type="component" value="Chromosome"/>
</dbReference>
<reference evidence="2 3" key="1">
    <citation type="journal article" date="2010" name="Appl. Environ. Microbiol.">
        <title>The genome sequence of the crenarchaeon Acidilobus saccharovorans supports a new order, Acidilobales, and suggests an important ecological role in terrestrial acidic hot springs.</title>
        <authorList>
            <person name="Mardanov A.V."/>
            <person name="Svetlitchnyi V.A."/>
            <person name="Beletsky A.V."/>
            <person name="Prokofeva M.I."/>
            <person name="Bonch-Osmolovskaya E.A."/>
            <person name="Ravin N.V."/>
            <person name="Skryabin K.G."/>
        </authorList>
    </citation>
    <scope>NUCLEOTIDE SEQUENCE [LARGE SCALE GENOMIC DNA]</scope>
    <source>
        <strain evidence="3">DSM 16705 / JCM 18335 / VKM B-2471 / 345-15</strain>
    </source>
</reference>
<dbReference type="eggNOG" id="arCOG01619">
    <property type="taxonomic scope" value="Archaea"/>
</dbReference>
<dbReference type="PIRSF" id="PIRSF000097">
    <property type="entry name" value="AKR"/>
    <property type="match status" value="1"/>
</dbReference>
<dbReference type="EMBL" id="CP001742">
    <property type="protein sequence ID" value="ADL18945.1"/>
    <property type="molecule type" value="Genomic_DNA"/>
</dbReference>
<dbReference type="PANTHER" id="PTHR43638">
    <property type="entry name" value="OXIDOREDUCTASE, ALDO/KETO REDUCTASE FAMILY PROTEIN"/>
    <property type="match status" value="1"/>
</dbReference>
<dbReference type="InterPro" id="IPR036812">
    <property type="entry name" value="NAD(P)_OxRdtase_dom_sf"/>
</dbReference>
<dbReference type="KEGG" id="asc:ASAC_0538"/>
<evidence type="ECO:0000313" key="2">
    <source>
        <dbReference type="EMBL" id="ADL18945.1"/>
    </source>
</evidence>
<dbReference type="Pfam" id="PF00248">
    <property type="entry name" value="Aldo_ket_red"/>
    <property type="match status" value="1"/>
</dbReference>
<name>D9Q0V7_ACIS3</name>
<dbReference type="GO" id="GO:0016491">
    <property type="term" value="F:oxidoreductase activity"/>
    <property type="evidence" value="ECO:0007669"/>
    <property type="project" value="InterPro"/>
</dbReference>
<evidence type="ECO:0000259" key="1">
    <source>
        <dbReference type="Pfam" id="PF00248"/>
    </source>
</evidence>
<dbReference type="Gene3D" id="3.20.20.100">
    <property type="entry name" value="NADP-dependent oxidoreductase domain"/>
    <property type="match status" value="1"/>
</dbReference>
<dbReference type="InterPro" id="IPR018170">
    <property type="entry name" value="Aldo/ket_reductase_CS"/>
</dbReference>
<dbReference type="InterPro" id="IPR020471">
    <property type="entry name" value="AKR"/>
</dbReference>
<dbReference type="InterPro" id="IPR023210">
    <property type="entry name" value="NADP_OxRdtase_dom"/>
</dbReference>
<dbReference type="InParanoid" id="D9Q0V7"/>
<protein>
    <submittedName>
        <fullName evidence="2">Oxidoreductase, aldo/keto reductase family</fullName>
    </submittedName>
</protein>
<evidence type="ECO:0000313" key="3">
    <source>
        <dbReference type="Proteomes" id="UP000000346"/>
    </source>
</evidence>
<feature type="domain" description="NADP-dependent oxidoreductase" evidence="1">
    <location>
        <begin position="10"/>
        <end position="263"/>
    </location>
</feature>
<dbReference type="FunCoup" id="D9Q0V7">
    <property type="interactions" value="34"/>
</dbReference>
<dbReference type="GeneID" id="9498770"/>
<dbReference type="PRINTS" id="PR00069">
    <property type="entry name" value="ALDKETRDTASE"/>
</dbReference>
<organism evidence="2 3">
    <name type="scientific">Acidilobus saccharovorans (strain DSM 16705 / JCM 18335 / VKM B-2471 / 345-15)</name>
    <dbReference type="NCBI Taxonomy" id="666510"/>
    <lineage>
        <taxon>Archaea</taxon>
        <taxon>Thermoproteota</taxon>
        <taxon>Thermoprotei</taxon>
        <taxon>Acidilobales</taxon>
        <taxon>Acidilobaceae</taxon>
        <taxon>Acidilobus</taxon>
    </lineage>
</organism>
<sequence length="264" mass="29761">MRLCDKEASPLGLGTWGMGGGFWSPDHSRDDVYVNAIRYAYERGIRVFDTAEMYGGGHTEELVGRALADVADDVIIISKVWPNHFHYDDLVRSAEASRRRLGVKSIDVYLLHWPSRDVPLQESIRALEDLVDRGVIRCMGVSNFDRQLLEEAMSLARRHEVVVDEVEYSVYNRWAERDLIPFARQAGVTIVAYSPLGRGSVSSDSRLARVGAKYGKTPVQVALNYLMRSSLPIPKASRKEHIDELLGAVGWSLSDEDYNYIRSL</sequence>
<dbReference type="AlphaFoldDB" id="D9Q0V7"/>
<dbReference type="OrthoDB" id="275427at2157"/>
<accession>D9Q0V7</accession>
<dbReference type="RefSeq" id="WP_013266457.1">
    <property type="nucleotide sequence ID" value="NC_014374.1"/>
</dbReference>
<gene>
    <name evidence="2" type="ordered locus">ASAC_0538</name>
</gene>
<dbReference type="STRING" id="666510.ASAC_0538"/>
<dbReference type="PROSITE" id="PS00062">
    <property type="entry name" value="ALDOKETO_REDUCTASE_2"/>
    <property type="match status" value="1"/>
</dbReference>